<evidence type="ECO:0000313" key="2">
    <source>
        <dbReference type="EMBL" id="KAF0927453.1"/>
    </source>
</evidence>
<comment type="caution">
    <text evidence="2">The sequence shown here is derived from an EMBL/GenBank/DDBJ whole genome shotgun (WGS) entry which is preliminary data.</text>
</comment>
<accession>A0A6G1ES21</accession>
<name>A0A6G1ES21_9ORYZ</name>
<proteinExistence type="predicted"/>
<keyword evidence="3" id="KW-1185">Reference proteome</keyword>
<dbReference type="Proteomes" id="UP000479710">
    <property type="component" value="Unassembled WGS sequence"/>
</dbReference>
<dbReference type="AlphaFoldDB" id="A0A6G1ES21"/>
<organism evidence="2 3">
    <name type="scientific">Oryza meyeriana var. granulata</name>
    <dbReference type="NCBI Taxonomy" id="110450"/>
    <lineage>
        <taxon>Eukaryota</taxon>
        <taxon>Viridiplantae</taxon>
        <taxon>Streptophyta</taxon>
        <taxon>Embryophyta</taxon>
        <taxon>Tracheophyta</taxon>
        <taxon>Spermatophyta</taxon>
        <taxon>Magnoliopsida</taxon>
        <taxon>Liliopsida</taxon>
        <taxon>Poales</taxon>
        <taxon>Poaceae</taxon>
        <taxon>BOP clade</taxon>
        <taxon>Oryzoideae</taxon>
        <taxon>Oryzeae</taxon>
        <taxon>Oryzinae</taxon>
        <taxon>Oryza</taxon>
        <taxon>Oryza meyeriana</taxon>
    </lineage>
</organism>
<evidence type="ECO:0000313" key="3">
    <source>
        <dbReference type="Proteomes" id="UP000479710"/>
    </source>
</evidence>
<sequence length="135" mass="14638">MLPNDASTRHRPTPPPLNTARRHPSLPAAATRPVAARSCSSTLPPLDSMQGPAHPPVPRVSLSILFLVSLCLSRAATTLDLPLLRGSPSVLQVVPDEVFQLHTTRTPEFLGLLAPARRRRRGCSASQFIRSARLQ</sequence>
<gene>
    <name evidence="2" type="ORF">E2562_033532</name>
</gene>
<dbReference type="EMBL" id="SPHZ02000003">
    <property type="protein sequence ID" value="KAF0927453.1"/>
    <property type="molecule type" value="Genomic_DNA"/>
</dbReference>
<evidence type="ECO:0000256" key="1">
    <source>
        <dbReference type="SAM" id="MobiDB-lite"/>
    </source>
</evidence>
<reference evidence="2 3" key="1">
    <citation type="submission" date="2019-11" db="EMBL/GenBank/DDBJ databases">
        <title>Whole genome sequence of Oryza granulata.</title>
        <authorList>
            <person name="Li W."/>
        </authorList>
    </citation>
    <scope>NUCLEOTIDE SEQUENCE [LARGE SCALE GENOMIC DNA]</scope>
    <source>
        <strain evidence="3">cv. Menghai</strain>
        <tissue evidence="2">Leaf</tissue>
    </source>
</reference>
<protein>
    <submittedName>
        <fullName evidence="2">Uncharacterized protein</fullName>
    </submittedName>
</protein>
<feature type="region of interest" description="Disordered" evidence="1">
    <location>
        <begin position="1"/>
        <end position="53"/>
    </location>
</feature>